<sequence>MFLYPLLLGIIGRLLLVHGKKVNLEEFEYRLATGGNTQMLSINVGDNFIFSGYLSLIAIIPIFILVLILVLLRLIDAYKKETPY</sequence>
<keyword evidence="1" id="KW-0472">Membrane</keyword>
<dbReference type="AlphaFoldDB" id="A0A2X4WF10"/>
<keyword evidence="1" id="KW-0812">Transmembrane</keyword>
<dbReference type="EMBL" id="LS483476">
    <property type="protein sequence ID" value="SQI62676.1"/>
    <property type="molecule type" value="Genomic_DNA"/>
</dbReference>
<evidence type="ECO:0000313" key="3">
    <source>
        <dbReference type="Proteomes" id="UP000249134"/>
    </source>
</evidence>
<feature type="transmembrane region" description="Helical" evidence="1">
    <location>
        <begin position="48"/>
        <end position="72"/>
    </location>
</feature>
<dbReference type="KEGG" id="blen:NCTC4824_03727"/>
<name>A0A2X4WF10_LEDLE</name>
<proteinExistence type="predicted"/>
<keyword evidence="1" id="KW-1133">Transmembrane helix</keyword>
<gene>
    <name evidence="2" type="ORF">NCTC4824_03727</name>
</gene>
<accession>A0A2X4WF10</accession>
<evidence type="ECO:0000256" key="1">
    <source>
        <dbReference type="SAM" id="Phobius"/>
    </source>
</evidence>
<reference evidence="2 3" key="1">
    <citation type="submission" date="2018-06" db="EMBL/GenBank/DDBJ databases">
        <authorList>
            <consortium name="Pathogen Informatics"/>
            <person name="Doyle S."/>
        </authorList>
    </citation>
    <scope>NUCLEOTIDE SEQUENCE [LARGE SCALE GENOMIC DNA]</scope>
    <source>
        <strain evidence="2 3">NCTC4824</strain>
    </source>
</reference>
<evidence type="ECO:0000313" key="2">
    <source>
        <dbReference type="EMBL" id="SQI62676.1"/>
    </source>
</evidence>
<dbReference type="Proteomes" id="UP000249134">
    <property type="component" value="Chromosome 1"/>
</dbReference>
<protein>
    <submittedName>
        <fullName evidence="2">Uncharacterized protein</fullName>
    </submittedName>
</protein>
<keyword evidence="3" id="KW-1185">Reference proteome</keyword>
<organism evidence="2 3">
    <name type="scientific">Lederbergia lenta</name>
    <name type="common">Bacillus lentus</name>
    <dbReference type="NCBI Taxonomy" id="1467"/>
    <lineage>
        <taxon>Bacteria</taxon>
        <taxon>Bacillati</taxon>
        <taxon>Bacillota</taxon>
        <taxon>Bacilli</taxon>
        <taxon>Bacillales</taxon>
        <taxon>Bacillaceae</taxon>
        <taxon>Lederbergia</taxon>
    </lineage>
</organism>